<protein>
    <submittedName>
        <fullName evidence="2">Uncharacterized protein</fullName>
    </submittedName>
</protein>
<evidence type="ECO:0000256" key="1">
    <source>
        <dbReference type="SAM" id="Phobius"/>
    </source>
</evidence>
<dbReference type="Proteomes" id="UP000053593">
    <property type="component" value="Unassembled WGS sequence"/>
</dbReference>
<evidence type="ECO:0000313" key="3">
    <source>
        <dbReference type="Proteomes" id="UP000053593"/>
    </source>
</evidence>
<keyword evidence="1" id="KW-1133">Transmembrane helix</keyword>
<dbReference type="EMBL" id="KN834869">
    <property type="protein sequence ID" value="KIK51219.1"/>
    <property type="molecule type" value="Genomic_DNA"/>
</dbReference>
<reference evidence="2 3" key="1">
    <citation type="submission" date="2014-04" db="EMBL/GenBank/DDBJ databases">
        <title>Evolutionary Origins and Diversification of the Mycorrhizal Mutualists.</title>
        <authorList>
            <consortium name="DOE Joint Genome Institute"/>
            <consortium name="Mycorrhizal Genomics Consortium"/>
            <person name="Kohler A."/>
            <person name="Kuo A."/>
            <person name="Nagy L.G."/>
            <person name="Floudas D."/>
            <person name="Copeland A."/>
            <person name="Barry K.W."/>
            <person name="Cichocki N."/>
            <person name="Veneault-Fourrey C."/>
            <person name="LaButti K."/>
            <person name="Lindquist E.A."/>
            <person name="Lipzen A."/>
            <person name="Lundell T."/>
            <person name="Morin E."/>
            <person name="Murat C."/>
            <person name="Riley R."/>
            <person name="Ohm R."/>
            <person name="Sun H."/>
            <person name="Tunlid A."/>
            <person name="Henrissat B."/>
            <person name="Grigoriev I.V."/>
            <person name="Hibbett D.S."/>
            <person name="Martin F."/>
        </authorList>
    </citation>
    <scope>NUCLEOTIDE SEQUENCE [LARGE SCALE GENOMIC DNA]</scope>
    <source>
        <strain evidence="2 3">FD-317 M1</strain>
    </source>
</reference>
<feature type="transmembrane region" description="Helical" evidence="1">
    <location>
        <begin position="56"/>
        <end position="78"/>
    </location>
</feature>
<dbReference type="AlphaFoldDB" id="A0A0D0BNU3"/>
<proteinExistence type="predicted"/>
<evidence type="ECO:0000313" key="2">
    <source>
        <dbReference type="EMBL" id="KIK51219.1"/>
    </source>
</evidence>
<sequence length="345" mass="38614">MFALYPSCKYCTLHSLHSSCSLHPNSLSCTTCKTNYPTSKKFCSFKSIFCLLQFHILAKLPLIITYCFVLSHGLFIIWDKEWVALSTGLQDLPYYCDHPEELGLALDKPKAQESKRKAVISLKAFWKSQSHWEKVFHLEELDANVEMEAPEELDVMNLDYPKEVPPPPVPIPTPPAPVSGLKMWFFEPLLKQIPSNSSFPTWDKSALVSGPGKMMLEQDLWALAGDILQGAFNDLKEQLNHSSSQTPTPFSKASLIQFFELLSIINMSSANIIDFQQDELLQAYREYQGQKPPIEGAGGFTGQPVEGKEQGTYSSEILCEAFQGQHSVIGDSAIERDIGGTREQG</sequence>
<name>A0A0D0BNU3_9AGAR</name>
<organism evidence="2 3">
    <name type="scientific">Collybiopsis luxurians FD-317 M1</name>
    <dbReference type="NCBI Taxonomy" id="944289"/>
    <lineage>
        <taxon>Eukaryota</taxon>
        <taxon>Fungi</taxon>
        <taxon>Dikarya</taxon>
        <taxon>Basidiomycota</taxon>
        <taxon>Agaricomycotina</taxon>
        <taxon>Agaricomycetes</taxon>
        <taxon>Agaricomycetidae</taxon>
        <taxon>Agaricales</taxon>
        <taxon>Marasmiineae</taxon>
        <taxon>Omphalotaceae</taxon>
        <taxon>Collybiopsis</taxon>
        <taxon>Collybiopsis luxurians</taxon>
    </lineage>
</organism>
<accession>A0A0D0BNU3</accession>
<dbReference type="HOGENOM" id="CLU_023362_0_1_1"/>
<keyword evidence="1" id="KW-0472">Membrane</keyword>
<gene>
    <name evidence="2" type="ORF">GYMLUDRAFT_252253</name>
</gene>
<keyword evidence="1" id="KW-0812">Transmembrane</keyword>
<keyword evidence="3" id="KW-1185">Reference proteome</keyword>